<dbReference type="GeneID" id="303366401"/>
<dbReference type="Gene3D" id="2.40.160.130">
    <property type="entry name" value="Capsule assembly protein Wzi"/>
    <property type="match status" value="1"/>
</dbReference>
<accession>A0A1T4KF11</accession>
<dbReference type="AlphaFoldDB" id="A0A1T4KF11"/>
<name>A0A1T4KF11_9SPIR</name>
<dbReference type="STRING" id="225004.SAMN02745152_00121"/>
<evidence type="ECO:0008006" key="4">
    <source>
        <dbReference type="Google" id="ProtNLM"/>
    </source>
</evidence>
<dbReference type="EMBL" id="FUXC01000001">
    <property type="protein sequence ID" value="SJZ41022.1"/>
    <property type="molecule type" value="Genomic_DNA"/>
</dbReference>
<keyword evidence="1" id="KW-0732">Signal</keyword>
<feature type="signal peptide" evidence="1">
    <location>
        <begin position="1"/>
        <end position="19"/>
    </location>
</feature>
<keyword evidence="3" id="KW-1185">Reference proteome</keyword>
<organism evidence="2 3">
    <name type="scientific">Treponema berlinense</name>
    <dbReference type="NCBI Taxonomy" id="225004"/>
    <lineage>
        <taxon>Bacteria</taxon>
        <taxon>Pseudomonadati</taxon>
        <taxon>Spirochaetota</taxon>
        <taxon>Spirochaetia</taxon>
        <taxon>Spirochaetales</taxon>
        <taxon>Treponemataceae</taxon>
        <taxon>Treponema</taxon>
    </lineage>
</organism>
<proteinExistence type="predicted"/>
<dbReference type="InterPro" id="IPR038636">
    <property type="entry name" value="Wzi_sf"/>
</dbReference>
<feature type="chain" id="PRO_5013386768" description="Capsule assembly protein Wzi" evidence="1">
    <location>
        <begin position="20"/>
        <end position="609"/>
    </location>
</feature>
<evidence type="ECO:0000313" key="2">
    <source>
        <dbReference type="EMBL" id="SJZ41022.1"/>
    </source>
</evidence>
<evidence type="ECO:0000313" key="3">
    <source>
        <dbReference type="Proteomes" id="UP000190395"/>
    </source>
</evidence>
<dbReference type="RefSeq" id="WP_078929808.1">
    <property type="nucleotide sequence ID" value="NZ_FUXC01000001.1"/>
</dbReference>
<reference evidence="2 3" key="1">
    <citation type="submission" date="2017-02" db="EMBL/GenBank/DDBJ databases">
        <authorList>
            <person name="Peterson S.W."/>
        </authorList>
    </citation>
    <scope>NUCLEOTIDE SEQUENCE [LARGE SCALE GENOMIC DNA]</scope>
    <source>
        <strain evidence="2 3">ATCC BAA-909</strain>
    </source>
</reference>
<gene>
    <name evidence="2" type="ORF">SAMN02745152_00121</name>
</gene>
<sequence length="609" mass="68063">MKKVLLSAVLLADLFCSFAQVSVDPTDRFYSQAQGWELKGYISALPQIRPYPSNLIKSILEEVIDKGDKLDREFALYEYERIFGKSLNLYVAGDGEYKASQNLTEETDKGTKNVKGEGGIAGEIVFNPYISAGYDLGMYAEVTDYEDIAPLYKNKAPDSVFDSSSIGPIALYLDWNTNVAVGTNEYYAIAGLSKTGYGSFLNDGLALNDTSFHSANLIMNVTRKKWSYSSVFEIIGATTNNPYEYSDHSDGKYLSFHSINYRFNDFINVSYYENIVFGPNMNISYLFPVPYMPIQNIGGANDNLQMGLVLNIKPANGLLWSTDIFVDDIEVNDIVKLNFDTKIRVAGQTGLVFAPSNTSCKKIGLNYQIVLPYIYAHWEYGSDDSGEISGATANRQNYTNAGVNIGSALDPNSDKVSFYAQFSPKPFMRFGFATNFIRHANSAEAFDDDDAAEYVLAKEGQYVTDGSAYMHQMFSDPDGTSGTHVDQAWENLGFMTSDHKMAVMQAGLTAEIDLPKTRGGQLTFLAGYTFEYVKNSGVNKNIYKGGTFTWDYKTESDGSKTYYLNGEKIEKTELYAKAKEEAAKQKSEWIENLTDRVNHYFTLGFRYTY</sequence>
<evidence type="ECO:0000256" key="1">
    <source>
        <dbReference type="SAM" id="SignalP"/>
    </source>
</evidence>
<dbReference type="OrthoDB" id="362631at2"/>
<protein>
    <recommendedName>
        <fullName evidence="4">Capsule assembly protein Wzi</fullName>
    </recommendedName>
</protein>
<dbReference type="Proteomes" id="UP000190395">
    <property type="component" value="Unassembled WGS sequence"/>
</dbReference>